<dbReference type="Pfam" id="PF13476">
    <property type="entry name" value="AAA_23"/>
    <property type="match status" value="1"/>
</dbReference>
<feature type="domain" description="Rad50/SbcC-type AAA" evidence="1">
    <location>
        <begin position="35"/>
        <end position="93"/>
    </location>
</feature>
<accession>A0ABY3X7D3</accession>
<dbReference type="GO" id="GO:0005524">
    <property type="term" value="F:ATP binding"/>
    <property type="evidence" value="ECO:0007669"/>
    <property type="project" value="UniProtKB-KW"/>
</dbReference>
<dbReference type="InterPro" id="IPR038729">
    <property type="entry name" value="Rad50/SbcC_AAA"/>
</dbReference>
<evidence type="ECO:0000313" key="3">
    <source>
        <dbReference type="Proteomes" id="UP000829542"/>
    </source>
</evidence>
<gene>
    <name evidence="2" type="ORF">MMG00_02000</name>
</gene>
<keyword evidence="2" id="KW-0547">Nucleotide-binding</keyword>
<evidence type="ECO:0000259" key="1">
    <source>
        <dbReference type="Pfam" id="PF13476"/>
    </source>
</evidence>
<dbReference type="Proteomes" id="UP000829542">
    <property type="component" value="Chromosome"/>
</dbReference>
<keyword evidence="2" id="KW-0067">ATP-binding</keyword>
<dbReference type="EMBL" id="CP093379">
    <property type="protein sequence ID" value="UNM96660.1"/>
    <property type="molecule type" value="Genomic_DNA"/>
</dbReference>
<protein>
    <submittedName>
        <fullName evidence="2">ATP-binding protein</fullName>
    </submittedName>
</protein>
<name>A0ABY3X7D3_9GAMM</name>
<reference evidence="2 3" key="1">
    <citation type="submission" date="2022-03" db="EMBL/GenBank/DDBJ databases">
        <title>Ignatzschineria rhizosphaerae HR5S32.</title>
        <authorList>
            <person name="Sun J.Q."/>
            <person name="Feng J.Y."/>
        </authorList>
    </citation>
    <scope>NUCLEOTIDE SEQUENCE [LARGE SCALE GENOMIC DNA]</scope>
    <source>
        <strain evidence="2 3">HR5S32</strain>
    </source>
</reference>
<organism evidence="2 3">
    <name type="scientific">Ignatzschineria rhizosphaerae</name>
    <dbReference type="NCBI Taxonomy" id="2923279"/>
    <lineage>
        <taxon>Bacteria</taxon>
        <taxon>Pseudomonadati</taxon>
        <taxon>Pseudomonadota</taxon>
        <taxon>Gammaproteobacteria</taxon>
        <taxon>Cardiobacteriales</taxon>
        <taxon>Ignatzschineriaceae</taxon>
        <taxon>Ignatzschineria</taxon>
    </lineage>
</organism>
<keyword evidence="3" id="KW-1185">Reference proteome</keyword>
<proteinExistence type="predicted"/>
<dbReference type="RefSeq" id="WP_242150662.1">
    <property type="nucleotide sequence ID" value="NZ_CP093379.1"/>
</dbReference>
<sequence length="106" mass="11649">MINIYKNIGKGQVNLLCYQVDKNNLDGSPMKIQEIEIADIGGIRYLKLENLDPHMNIICGENGVGKTTMLDAISFIFSGAPSILKRRSGSDKGVVKLKNTTHDNIS</sequence>
<evidence type="ECO:0000313" key="2">
    <source>
        <dbReference type="EMBL" id="UNM96660.1"/>
    </source>
</evidence>